<evidence type="ECO:0008006" key="3">
    <source>
        <dbReference type="Google" id="ProtNLM"/>
    </source>
</evidence>
<dbReference type="RefSeq" id="WP_023401351.1">
    <property type="nucleotide sequence ID" value="NZ_AUSV01000127.1"/>
</dbReference>
<dbReference type="AlphaFoldDB" id="V4HN64"/>
<organism evidence="1 2">
    <name type="scientific">Pseudoalteromonas luteoviolacea (strain 2ta16)</name>
    <dbReference type="NCBI Taxonomy" id="1353533"/>
    <lineage>
        <taxon>Bacteria</taxon>
        <taxon>Pseudomonadati</taxon>
        <taxon>Pseudomonadota</taxon>
        <taxon>Gammaproteobacteria</taxon>
        <taxon>Alteromonadales</taxon>
        <taxon>Pseudoalteromonadaceae</taxon>
        <taxon>Pseudoalteromonas</taxon>
    </lineage>
</organism>
<sequence length="117" mass="12994">MSVRIIVNVMLMIVIALQSVSSVASLSDLHLVDAQHLQTTHLHQHDERVTTVVELDEHGHAIQDCHHCGHCSGSHTSWVTVQPSTNTILKTTLSTFTVPDAQIRKRVESKYKPPILS</sequence>
<dbReference type="Proteomes" id="UP000017820">
    <property type="component" value="Unassembled WGS sequence"/>
</dbReference>
<name>V4HN64_PSEL2</name>
<gene>
    <name evidence="1" type="ORF">PL2TA16_01094</name>
</gene>
<reference evidence="1 2" key="1">
    <citation type="submission" date="2013-07" db="EMBL/GenBank/DDBJ databases">
        <title>Draft genome sequence of Pseudoalteromonas luteoviolacea 2ta16.</title>
        <authorList>
            <person name="Allen E.E."/>
            <person name="Azam F."/>
            <person name="Podell S."/>
        </authorList>
    </citation>
    <scope>NUCLEOTIDE SEQUENCE [LARGE SCALE GENOMIC DNA]</scope>
    <source>
        <strain evidence="1 2">2ta16</strain>
    </source>
</reference>
<comment type="caution">
    <text evidence="1">The sequence shown here is derived from an EMBL/GenBank/DDBJ whole genome shotgun (WGS) entry which is preliminary data.</text>
</comment>
<accession>V4HN64</accession>
<protein>
    <recommendedName>
        <fullName evidence="3">DUF2946 domain-containing protein</fullName>
    </recommendedName>
</protein>
<evidence type="ECO:0000313" key="2">
    <source>
        <dbReference type="Proteomes" id="UP000017820"/>
    </source>
</evidence>
<dbReference type="EMBL" id="AUSV01000127">
    <property type="protein sequence ID" value="ESP91223.1"/>
    <property type="molecule type" value="Genomic_DNA"/>
</dbReference>
<proteinExistence type="predicted"/>
<evidence type="ECO:0000313" key="1">
    <source>
        <dbReference type="EMBL" id="ESP91223.1"/>
    </source>
</evidence>